<keyword evidence="1" id="KW-1133">Transmembrane helix</keyword>
<dbReference type="AlphaFoldDB" id="A0A8T3VPF3"/>
<proteinExistence type="predicted"/>
<evidence type="ECO:0000313" key="3">
    <source>
        <dbReference type="Proteomes" id="UP000732619"/>
    </source>
</evidence>
<evidence type="ECO:0000313" key="2">
    <source>
        <dbReference type="EMBL" id="MBE6513033.1"/>
    </source>
</evidence>
<sequence length="149" mass="17536">MKLNSLLNIYDFIEIDNNGNFSINWKNLFFATIFTFIIITIFLTLLFLAYENIFPNETVYIIHWESNDTYYNINFNANPNHLGNNFIKDSYISSSELGYNHTVIPLNQDNKLKYKVKVPSNVTHFVLNICFEGYFPIPPKYIKIDVTRT</sequence>
<name>A0A8T3VPF3_METOL</name>
<organism evidence="2 3">
    <name type="scientific">Methanobrevibacter olleyae</name>
    <dbReference type="NCBI Taxonomy" id="294671"/>
    <lineage>
        <taxon>Archaea</taxon>
        <taxon>Methanobacteriati</taxon>
        <taxon>Methanobacteriota</taxon>
        <taxon>Methanomada group</taxon>
        <taxon>Methanobacteria</taxon>
        <taxon>Methanobacteriales</taxon>
        <taxon>Methanobacteriaceae</taxon>
        <taxon>Methanobrevibacter</taxon>
    </lineage>
</organism>
<feature type="transmembrane region" description="Helical" evidence="1">
    <location>
        <begin position="28"/>
        <end position="50"/>
    </location>
</feature>
<dbReference type="EMBL" id="SUTG01000043">
    <property type="protein sequence ID" value="MBE6513033.1"/>
    <property type="molecule type" value="Genomic_DNA"/>
</dbReference>
<gene>
    <name evidence="2" type="ORF">E7Z75_07845</name>
</gene>
<reference evidence="2" key="1">
    <citation type="submission" date="2019-04" db="EMBL/GenBank/DDBJ databases">
        <title>Evolution of Biomass-Degrading Anaerobic Consortia Revealed by Metagenomics.</title>
        <authorList>
            <person name="Peng X."/>
        </authorList>
    </citation>
    <scope>NUCLEOTIDE SEQUENCE</scope>
    <source>
        <strain evidence="2">SIG14</strain>
    </source>
</reference>
<keyword evidence="1" id="KW-0812">Transmembrane</keyword>
<comment type="caution">
    <text evidence="2">The sequence shown here is derived from an EMBL/GenBank/DDBJ whole genome shotgun (WGS) entry which is preliminary data.</text>
</comment>
<protein>
    <submittedName>
        <fullName evidence="2">Uncharacterized protein</fullName>
    </submittedName>
</protein>
<keyword evidence="1" id="KW-0472">Membrane</keyword>
<accession>A0A8T3VPF3</accession>
<dbReference type="Proteomes" id="UP000732619">
    <property type="component" value="Unassembled WGS sequence"/>
</dbReference>
<evidence type="ECO:0000256" key="1">
    <source>
        <dbReference type="SAM" id="Phobius"/>
    </source>
</evidence>